<dbReference type="GO" id="GO:0016763">
    <property type="term" value="F:pentosyltransferase activity"/>
    <property type="evidence" value="ECO:0007669"/>
    <property type="project" value="TreeGrafter"/>
</dbReference>
<evidence type="ECO:0000256" key="4">
    <source>
        <dbReference type="ARBA" id="ARBA00022679"/>
    </source>
</evidence>
<dbReference type="Proteomes" id="UP000064249">
    <property type="component" value="Unassembled WGS sequence"/>
</dbReference>
<feature type="transmembrane region" description="Helical" evidence="8">
    <location>
        <begin position="483"/>
        <end position="501"/>
    </location>
</feature>
<reference evidence="10 11" key="1">
    <citation type="journal article" date="2015" name="MBio">
        <title>Genome-Resolved Metagenomic Analysis Reveals Roles for Candidate Phyla and Other Microbial Community Members in Biogeochemical Transformations in Oil Reservoirs.</title>
        <authorList>
            <person name="Hu P."/>
            <person name="Tom L."/>
            <person name="Singh A."/>
            <person name="Thomas B.C."/>
            <person name="Baker B.J."/>
            <person name="Piceno Y.M."/>
            <person name="Andersen G.L."/>
            <person name="Banfield J.F."/>
        </authorList>
    </citation>
    <scope>NUCLEOTIDE SEQUENCE [LARGE SCALE GENOMIC DNA]</scope>
    <source>
        <strain evidence="10">46_16</strain>
    </source>
</reference>
<feature type="transmembrane region" description="Helical" evidence="8">
    <location>
        <begin position="6"/>
        <end position="24"/>
    </location>
</feature>
<dbReference type="GO" id="GO:0009103">
    <property type="term" value="P:lipopolysaccharide biosynthetic process"/>
    <property type="evidence" value="ECO:0007669"/>
    <property type="project" value="UniProtKB-ARBA"/>
</dbReference>
<feature type="transmembrane region" description="Helical" evidence="8">
    <location>
        <begin position="427"/>
        <end position="446"/>
    </location>
</feature>
<dbReference type="PANTHER" id="PTHR33908:SF11">
    <property type="entry name" value="MEMBRANE PROTEIN"/>
    <property type="match status" value="1"/>
</dbReference>
<accession>A0A117LGZ9</accession>
<evidence type="ECO:0000256" key="6">
    <source>
        <dbReference type="ARBA" id="ARBA00022989"/>
    </source>
</evidence>
<dbReference type="InterPro" id="IPR050297">
    <property type="entry name" value="LipidA_mod_glycosyltrf_83"/>
</dbReference>
<feature type="transmembrane region" description="Helical" evidence="8">
    <location>
        <begin position="458"/>
        <end position="477"/>
    </location>
</feature>
<comment type="subcellular location">
    <subcellularLocation>
        <location evidence="1">Cell membrane</location>
        <topology evidence="1">Multi-pass membrane protein</topology>
    </subcellularLocation>
</comment>
<gene>
    <name evidence="10" type="ORF">XD73_0485</name>
</gene>
<keyword evidence="2" id="KW-1003">Cell membrane</keyword>
<dbReference type="PANTHER" id="PTHR33908">
    <property type="entry name" value="MANNOSYLTRANSFERASE YKCB-RELATED"/>
    <property type="match status" value="1"/>
</dbReference>
<name>A0A117LGZ9_9CHLR</name>
<evidence type="ECO:0000256" key="5">
    <source>
        <dbReference type="ARBA" id="ARBA00022692"/>
    </source>
</evidence>
<keyword evidence="6 8" id="KW-1133">Transmembrane helix</keyword>
<comment type="caution">
    <text evidence="10">The sequence shown here is derived from an EMBL/GenBank/DDBJ whole genome shotgun (WGS) entry which is preliminary data.</text>
</comment>
<feature type="transmembrane region" description="Helical" evidence="8">
    <location>
        <begin position="184"/>
        <end position="204"/>
    </location>
</feature>
<evidence type="ECO:0000256" key="1">
    <source>
        <dbReference type="ARBA" id="ARBA00004651"/>
    </source>
</evidence>
<feature type="transmembrane region" description="Helical" evidence="8">
    <location>
        <begin position="268"/>
        <end position="294"/>
    </location>
</feature>
<keyword evidence="4" id="KW-0808">Transferase</keyword>
<dbReference type="Pfam" id="PF13231">
    <property type="entry name" value="PMT_2"/>
    <property type="match status" value="1"/>
</dbReference>
<feature type="transmembrane region" description="Helical" evidence="8">
    <location>
        <begin position="107"/>
        <end position="128"/>
    </location>
</feature>
<feature type="transmembrane region" description="Helical" evidence="8">
    <location>
        <begin position="31"/>
        <end position="53"/>
    </location>
</feature>
<proteinExistence type="predicted"/>
<feature type="transmembrane region" description="Helical" evidence="8">
    <location>
        <begin position="59"/>
        <end position="76"/>
    </location>
</feature>
<evidence type="ECO:0000256" key="3">
    <source>
        <dbReference type="ARBA" id="ARBA00022676"/>
    </source>
</evidence>
<evidence type="ECO:0000259" key="9">
    <source>
        <dbReference type="Pfam" id="PF13231"/>
    </source>
</evidence>
<keyword evidence="7 8" id="KW-0472">Membrane</keyword>
<organism evidence="10 11">
    <name type="scientific">Anaerolinea thermophila</name>
    <dbReference type="NCBI Taxonomy" id="167964"/>
    <lineage>
        <taxon>Bacteria</taxon>
        <taxon>Bacillati</taxon>
        <taxon>Chloroflexota</taxon>
        <taxon>Anaerolineae</taxon>
        <taxon>Anaerolineales</taxon>
        <taxon>Anaerolineaceae</taxon>
        <taxon>Anaerolinea</taxon>
    </lineage>
</organism>
<evidence type="ECO:0000313" key="10">
    <source>
        <dbReference type="EMBL" id="KUK46633.1"/>
    </source>
</evidence>
<evidence type="ECO:0000256" key="7">
    <source>
        <dbReference type="ARBA" id="ARBA00023136"/>
    </source>
</evidence>
<dbReference type="AlphaFoldDB" id="A0A117LGZ9"/>
<feature type="domain" description="Glycosyltransferase RgtA/B/C/D-like" evidence="9">
    <location>
        <begin position="171"/>
        <end position="313"/>
    </location>
</feature>
<keyword evidence="3" id="KW-0328">Glycosyltransferase</keyword>
<dbReference type="InterPro" id="IPR038731">
    <property type="entry name" value="RgtA/B/C-like"/>
</dbReference>
<sequence>MILSILSTLLVLLTAILLVFLLGIRSKVAGVLCVYLFSFANIVLASSISGLIYHVDDRFVFTFLHAVIFIIVGLVWEKQKRPGLIESKETLKSFFSTLHLTLKQREIAVTFAVIVLSILFQITLIVVMPPNSHDSLTTHLSRIGYWLQNGTYLPFNIHNIRDIYYPLNPAFQVLWTIVQTGSDMYVEMSQFFAMLACALAVYGLSRLLNRSIKSSFLNALIFLTYPIVIMQGTTAQTDLVVASLIACAFYFLAMGFRSEKKYLALSGLAIALALGSKQTAFFILPGYLLLFIFLWAKNRGKHPGALGYFLVFFLVFFLAFGSLTYIMNYLHFGGFFGPPGAVESQSAFLTIQDKLETLRINPHRLLYNAVDPSGLPYPMKNYFVKAKAILFSNFMSYFHIELEGTTLTQNQTNFSYLTVPHLTEDEAWFGPLGFVLMSIALLAGLVNGIRKKDPLRFGLFLTTLAYTLCIIMFRPGWDPYQGRYFLSIAVLITPLINLYFSDTKFLRFFRYASVVMAVFITLTTHLLNEAKPVAVFKNNPSLIRETIWNLDRVDKMTLPNRSLRDPLRSIFSLVPEDSVLGLCIDTGVWDYPFFGEDFSQQIVPINPKEMILNQNWVSQNEIDYIVMNTNTDLWENTPPYLEIIYDYGGWILFSVK</sequence>
<feature type="transmembrane region" description="Helical" evidence="8">
    <location>
        <begin position="508"/>
        <end position="527"/>
    </location>
</feature>
<feature type="transmembrane region" description="Helical" evidence="8">
    <location>
        <begin position="306"/>
        <end position="326"/>
    </location>
</feature>
<dbReference type="PATRIC" id="fig|167964.4.peg.1061"/>
<evidence type="ECO:0000256" key="2">
    <source>
        <dbReference type="ARBA" id="ARBA00022475"/>
    </source>
</evidence>
<evidence type="ECO:0000313" key="11">
    <source>
        <dbReference type="Proteomes" id="UP000064249"/>
    </source>
</evidence>
<dbReference type="EMBL" id="LGFU01000015">
    <property type="protein sequence ID" value="KUK46633.1"/>
    <property type="molecule type" value="Genomic_DNA"/>
</dbReference>
<keyword evidence="5 8" id="KW-0812">Transmembrane</keyword>
<evidence type="ECO:0000256" key="8">
    <source>
        <dbReference type="SAM" id="Phobius"/>
    </source>
</evidence>
<dbReference type="GO" id="GO:0005886">
    <property type="term" value="C:plasma membrane"/>
    <property type="evidence" value="ECO:0007669"/>
    <property type="project" value="UniProtKB-SubCell"/>
</dbReference>
<protein>
    <submittedName>
        <fullName evidence="10">Putative membrane protein</fullName>
    </submittedName>
</protein>
<feature type="transmembrane region" description="Helical" evidence="8">
    <location>
        <begin position="239"/>
        <end position="256"/>
    </location>
</feature>